<evidence type="ECO:0000313" key="1">
    <source>
        <dbReference type="EMBL" id="MBX33191.1"/>
    </source>
</evidence>
<proteinExistence type="predicted"/>
<reference evidence="1" key="1">
    <citation type="submission" date="2018-02" db="EMBL/GenBank/DDBJ databases">
        <title>Rhizophora mucronata_Transcriptome.</title>
        <authorList>
            <person name="Meera S.P."/>
            <person name="Sreeshan A."/>
            <person name="Augustine A."/>
        </authorList>
    </citation>
    <scope>NUCLEOTIDE SEQUENCE</scope>
    <source>
        <tissue evidence="1">Leaf</tissue>
    </source>
</reference>
<protein>
    <submittedName>
        <fullName evidence="1">Uncharacterized protein</fullName>
    </submittedName>
</protein>
<name>A0A2P2MSL3_RHIMU</name>
<dbReference type="EMBL" id="GGEC01052707">
    <property type="protein sequence ID" value="MBX33191.1"/>
    <property type="molecule type" value="Transcribed_RNA"/>
</dbReference>
<organism evidence="1">
    <name type="scientific">Rhizophora mucronata</name>
    <name type="common">Asiatic mangrove</name>
    <dbReference type="NCBI Taxonomy" id="61149"/>
    <lineage>
        <taxon>Eukaryota</taxon>
        <taxon>Viridiplantae</taxon>
        <taxon>Streptophyta</taxon>
        <taxon>Embryophyta</taxon>
        <taxon>Tracheophyta</taxon>
        <taxon>Spermatophyta</taxon>
        <taxon>Magnoliopsida</taxon>
        <taxon>eudicotyledons</taxon>
        <taxon>Gunneridae</taxon>
        <taxon>Pentapetalae</taxon>
        <taxon>rosids</taxon>
        <taxon>fabids</taxon>
        <taxon>Malpighiales</taxon>
        <taxon>Rhizophoraceae</taxon>
        <taxon>Rhizophora</taxon>
    </lineage>
</organism>
<dbReference type="AlphaFoldDB" id="A0A2P2MSL3"/>
<sequence>MIHSHPIDQKGNHVVMLIQCQII</sequence>
<accession>A0A2P2MSL3</accession>